<dbReference type="Proteomes" id="UP000017559">
    <property type="component" value="Unassembled WGS sequence"/>
</dbReference>
<organism evidence="3 4">
    <name type="scientific">Moniliophthora roreri (strain MCA 2997)</name>
    <name type="common">Cocoa frosty pod rot fungus</name>
    <name type="synonym">Crinipellis roreri</name>
    <dbReference type="NCBI Taxonomy" id="1381753"/>
    <lineage>
        <taxon>Eukaryota</taxon>
        <taxon>Fungi</taxon>
        <taxon>Dikarya</taxon>
        <taxon>Basidiomycota</taxon>
        <taxon>Agaricomycotina</taxon>
        <taxon>Agaricomycetes</taxon>
        <taxon>Agaricomycetidae</taxon>
        <taxon>Agaricales</taxon>
        <taxon>Marasmiineae</taxon>
        <taxon>Marasmiaceae</taxon>
        <taxon>Moniliophthora</taxon>
    </lineage>
</organism>
<keyword evidence="2" id="KW-0472">Membrane</keyword>
<dbReference type="EMBL" id="AWSO01002270">
    <property type="protein sequence ID" value="ESK81744.1"/>
    <property type="molecule type" value="Genomic_DNA"/>
</dbReference>
<reference evidence="3 4" key="1">
    <citation type="journal article" date="2014" name="BMC Genomics">
        <title>Genome and secretome analysis of the hemibiotrophic fungal pathogen, Moniliophthora roreri, which causes frosty pod rot disease of cacao: mechanisms of the biotrophic and necrotrophic phases.</title>
        <authorList>
            <person name="Meinhardt L.W."/>
            <person name="Costa G.G.L."/>
            <person name="Thomazella D.P.T."/>
            <person name="Teixeira P.J.P.L."/>
            <person name="Carazzolle M.F."/>
            <person name="Schuster S.C."/>
            <person name="Carlson J.E."/>
            <person name="Guiltinan M.J."/>
            <person name="Mieczkowski P."/>
            <person name="Farmer A."/>
            <person name="Ramaraj T."/>
            <person name="Crozier J."/>
            <person name="Davis R.E."/>
            <person name="Shao J."/>
            <person name="Melnick R.L."/>
            <person name="Pereira G.A.G."/>
            <person name="Bailey B.A."/>
        </authorList>
    </citation>
    <scope>NUCLEOTIDE SEQUENCE [LARGE SCALE GENOMIC DNA]</scope>
    <source>
        <strain evidence="3 4">MCA 2997</strain>
    </source>
</reference>
<comment type="caution">
    <text evidence="3">The sequence shown here is derived from an EMBL/GenBank/DDBJ whole genome shotgun (WGS) entry which is preliminary data.</text>
</comment>
<dbReference type="OrthoDB" id="3265563at2759"/>
<keyword evidence="2" id="KW-0812">Transmembrane</keyword>
<keyword evidence="2" id="KW-1133">Transmembrane helix</keyword>
<proteinExistence type="predicted"/>
<dbReference type="AlphaFoldDB" id="V2XQL8"/>
<evidence type="ECO:0000256" key="2">
    <source>
        <dbReference type="SAM" id="Phobius"/>
    </source>
</evidence>
<sequence>MTVLRIFKMRREVVAYLGPRARNMYRTVIAATLESGLFYSAYLGALVILGIVMTGLRKQEIITHDNTQKIIVLDYTRAAFLRLWAPVAGIASTIVIVRVALGISLDDTKSTIMTMQAAATINEPTPVIDISRQVPISRDGPENRMADRDTLDSDVEAQ</sequence>
<dbReference type="HOGENOM" id="CLU_101452_0_0_1"/>
<accession>V2XQL8</accession>
<keyword evidence="4" id="KW-1185">Reference proteome</keyword>
<name>V2XQL8_MONRO</name>
<evidence type="ECO:0000313" key="3">
    <source>
        <dbReference type="EMBL" id="ESK81744.1"/>
    </source>
</evidence>
<protein>
    <submittedName>
        <fullName evidence="3">Uncharacterized protein</fullName>
    </submittedName>
</protein>
<feature type="transmembrane region" description="Helical" evidence="2">
    <location>
        <begin position="36"/>
        <end position="56"/>
    </location>
</feature>
<dbReference type="KEGG" id="mrr:Moror_11550"/>
<evidence type="ECO:0000313" key="4">
    <source>
        <dbReference type="Proteomes" id="UP000017559"/>
    </source>
</evidence>
<feature type="region of interest" description="Disordered" evidence="1">
    <location>
        <begin position="132"/>
        <end position="158"/>
    </location>
</feature>
<feature type="compositionally biased region" description="Basic and acidic residues" evidence="1">
    <location>
        <begin position="139"/>
        <end position="151"/>
    </location>
</feature>
<evidence type="ECO:0000256" key="1">
    <source>
        <dbReference type="SAM" id="MobiDB-lite"/>
    </source>
</evidence>
<gene>
    <name evidence="3" type="ORF">Moror_11550</name>
</gene>
<feature type="transmembrane region" description="Helical" evidence="2">
    <location>
        <begin position="83"/>
        <end position="105"/>
    </location>
</feature>